<feature type="domain" description="Methyltransferase" evidence="1">
    <location>
        <begin position="118"/>
        <end position="203"/>
    </location>
</feature>
<dbReference type="InterPro" id="IPR041698">
    <property type="entry name" value="Methyltransf_25"/>
</dbReference>
<protein>
    <submittedName>
        <fullName evidence="2">Methyltransferase domain protein</fullName>
    </submittedName>
</protein>
<dbReference type="AlphaFoldDB" id="F2BCW5"/>
<dbReference type="GO" id="GO:0008168">
    <property type="term" value="F:methyltransferase activity"/>
    <property type="evidence" value="ECO:0007669"/>
    <property type="project" value="UniProtKB-KW"/>
</dbReference>
<keyword evidence="3" id="KW-1185">Reference proteome</keyword>
<dbReference type="InterPro" id="IPR029063">
    <property type="entry name" value="SAM-dependent_MTases_sf"/>
</dbReference>
<organism evidence="2 3">
    <name type="scientific">Neisseria bacilliformis ATCC BAA-1200</name>
    <dbReference type="NCBI Taxonomy" id="888742"/>
    <lineage>
        <taxon>Bacteria</taxon>
        <taxon>Pseudomonadati</taxon>
        <taxon>Pseudomonadota</taxon>
        <taxon>Betaproteobacteria</taxon>
        <taxon>Neisseriales</taxon>
        <taxon>Neisseriaceae</taxon>
        <taxon>Neisseria</taxon>
    </lineage>
</organism>
<gene>
    <name evidence="2" type="ORF">HMPREF9123_1595</name>
</gene>
<accession>F2BCW5</accession>
<sequence length="273" mass="31246">MKAMRPHHCGGRAAVRRERLKQETEMNETNARGIRQALALFLRPDLNPAYLAEENGILRYLNPADLAGDNGKYQKLYDRLAPLYNIGEWLARLKYGNGIAKMRREMMRLIDWQDGASVLYVSVGTGNDFRYFPDTVNAGSLKIVGADLLLGMLRRAQKTWRRRLDLSLVHCAAEDLPFADNSFDIVFHVGGINFFSDKRRALAKPSTRLMIADETQDLIEQQYQKSVFTRDAYQDRHFDLSEIENALPDGAIERQVHILWDGRFYAMTFGKAA</sequence>
<dbReference type="HOGENOM" id="CLU_070006_0_0_4"/>
<reference evidence="2 3" key="1">
    <citation type="submission" date="2011-02" db="EMBL/GenBank/DDBJ databases">
        <authorList>
            <person name="Muzny D."/>
            <person name="Qin X."/>
            <person name="Deng J."/>
            <person name="Jiang H."/>
            <person name="Liu Y."/>
            <person name="Qu J."/>
            <person name="Song X.-Z."/>
            <person name="Zhang L."/>
            <person name="Thornton R."/>
            <person name="Coyle M."/>
            <person name="Francisco L."/>
            <person name="Jackson L."/>
            <person name="Javaid M."/>
            <person name="Korchina V."/>
            <person name="Kovar C."/>
            <person name="Mata R."/>
            <person name="Mathew T."/>
            <person name="Ngo R."/>
            <person name="Nguyen L."/>
            <person name="Nguyen N."/>
            <person name="Okwuonu G."/>
            <person name="Ongeri F."/>
            <person name="Pham C."/>
            <person name="Simmons D."/>
            <person name="Wilczek-Boney K."/>
            <person name="Hale W."/>
            <person name="Jakkamsetti A."/>
            <person name="Pham P."/>
            <person name="Ruth R."/>
            <person name="San Lucas F."/>
            <person name="Warren J."/>
            <person name="Zhang J."/>
            <person name="Zhao Z."/>
            <person name="Zhou C."/>
            <person name="Zhu D."/>
            <person name="Lee S."/>
            <person name="Bess C."/>
            <person name="Blankenburg K."/>
            <person name="Forbes L."/>
            <person name="Fu Q."/>
            <person name="Gubbala S."/>
            <person name="Hirani K."/>
            <person name="Jayaseelan J.C."/>
            <person name="Lara F."/>
            <person name="Munidasa M."/>
            <person name="Palculict T."/>
            <person name="Patil S."/>
            <person name="Pu L.-L."/>
            <person name="Saada N."/>
            <person name="Tang L."/>
            <person name="Weissenberger G."/>
            <person name="Zhu Y."/>
            <person name="Hemphill L."/>
            <person name="Shang Y."/>
            <person name="Youmans B."/>
            <person name="Ayvaz T."/>
            <person name="Ross M."/>
            <person name="Santibanez J."/>
            <person name="Aqrawi P."/>
            <person name="Gross S."/>
            <person name="Joshi V."/>
            <person name="Fowler G."/>
            <person name="Nazareth L."/>
            <person name="Reid J."/>
            <person name="Worley K."/>
            <person name="Petrosino J."/>
            <person name="Highlander S."/>
            <person name="Gibbs R."/>
        </authorList>
    </citation>
    <scope>NUCLEOTIDE SEQUENCE [LARGE SCALE GENOMIC DNA]</scope>
    <source>
        <strain evidence="2 3">ATCC BAA-1200</strain>
    </source>
</reference>
<evidence type="ECO:0000313" key="3">
    <source>
        <dbReference type="Proteomes" id="UP000004105"/>
    </source>
</evidence>
<name>F2BCW5_9NEIS</name>
<dbReference type="SUPFAM" id="SSF53335">
    <property type="entry name" value="S-adenosyl-L-methionine-dependent methyltransferases"/>
    <property type="match status" value="1"/>
</dbReference>
<proteinExistence type="predicted"/>
<comment type="caution">
    <text evidence="2">The sequence shown here is derived from an EMBL/GenBank/DDBJ whole genome shotgun (WGS) entry which is preliminary data.</text>
</comment>
<dbReference type="GO" id="GO:0032259">
    <property type="term" value="P:methylation"/>
    <property type="evidence" value="ECO:0007669"/>
    <property type="project" value="UniProtKB-KW"/>
</dbReference>
<keyword evidence="2" id="KW-0808">Transferase</keyword>
<dbReference type="Pfam" id="PF13649">
    <property type="entry name" value="Methyltransf_25"/>
    <property type="match status" value="1"/>
</dbReference>
<dbReference type="EMBL" id="AFAY01000031">
    <property type="protein sequence ID" value="EGF10714.1"/>
    <property type="molecule type" value="Genomic_DNA"/>
</dbReference>
<dbReference type="Proteomes" id="UP000004105">
    <property type="component" value="Unassembled WGS sequence"/>
</dbReference>
<evidence type="ECO:0000259" key="1">
    <source>
        <dbReference type="Pfam" id="PF13649"/>
    </source>
</evidence>
<keyword evidence="2" id="KW-0489">Methyltransferase</keyword>
<evidence type="ECO:0000313" key="2">
    <source>
        <dbReference type="EMBL" id="EGF10714.1"/>
    </source>
</evidence>
<dbReference type="Gene3D" id="3.40.50.150">
    <property type="entry name" value="Vaccinia Virus protein VP39"/>
    <property type="match status" value="1"/>
</dbReference>